<dbReference type="RefSeq" id="WP_009156439.1">
    <property type="nucleotide sequence ID" value="NZ_CM001439.1"/>
</dbReference>
<dbReference type="AlphaFoldDB" id="H5X065"/>
<keyword evidence="3" id="KW-1185">Reference proteome</keyword>
<sequence>MGSLFSFIATTVDGYHEGPGREIDWHNVDEEFTEFSLRQLAETTTLMFGRVTYEMMAAYWPTRQAAASDPEVAERMNALPKVVVSGTLTRAEWADTRVVSTDVATEIGKLKHSSDGCVAVFGSATLTRWLLRRGLLDELRLMVMPVLLGAGNPVFDGETARIGLSLLGSTAFASGNVLNTYRPVRIGLNK</sequence>
<evidence type="ECO:0000313" key="3">
    <source>
        <dbReference type="Proteomes" id="UP000004926"/>
    </source>
</evidence>
<organism evidence="2 3">
    <name type="scientific">Saccharomonospora marina XMU15</name>
    <dbReference type="NCBI Taxonomy" id="882083"/>
    <lineage>
        <taxon>Bacteria</taxon>
        <taxon>Bacillati</taxon>
        <taxon>Actinomycetota</taxon>
        <taxon>Actinomycetes</taxon>
        <taxon>Pseudonocardiales</taxon>
        <taxon>Pseudonocardiaceae</taxon>
        <taxon>Saccharomonospora</taxon>
    </lineage>
</organism>
<dbReference type="Proteomes" id="UP000004926">
    <property type="component" value="Chromosome"/>
</dbReference>
<dbReference type="GO" id="GO:0009231">
    <property type="term" value="P:riboflavin biosynthetic process"/>
    <property type="evidence" value="ECO:0007669"/>
    <property type="project" value="InterPro"/>
</dbReference>
<dbReference type="GO" id="GO:0008703">
    <property type="term" value="F:5-amino-6-(5-phosphoribosylamino)uracil reductase activity"/>
    <property type="evidence" value="ECO:0007669"/>
    <property type="project" value="InterPro"/>
</dbReference>
<gene>
    <name evidence="2" type="ORF">SacmaDRAFT_4888</name>
</gene>
<dbReference type="SUPFAM" id="SSF53597">
    <property type="entry name" value="Dihydrofolate reductase-like"/>
    <property type="match status" value="1"/>
</dbReference>
<dbReference type="eggNOG" id="COG0262">
    <property type="taxonomic scope" value="Bacteria"/>
</dbReference>
<dbReference type="PANTHER" id="PTHR38011">
    <property type="entry name" value="DIHYDROFOLATE REDUCTASE FAMILY PROTEIN (AFU_ORTHOLOGUE AFUA_8G06820)"/>
    <property type="match status" value="1"/>
</dbReference>
<dbReference type="InterPro" id="IPR050765">
    <property type="entry name" value="Riboflavin_Biosynth_HTPR"/>
</dbReference>
<accession>H5X065</accession>
<evidence type="ECO:0000313" key="2">
    <source>
        <dbReference type="EMBL" id="EHR53061.1"/>
    </source>
</evidence>
<proteinExistence type="predicted"/>
<evidence type="ECO:0000259" key="1">
    <source>
        <dbReference type="Pfam" id="PF01872"/>
    </source>
</evidence>
<dbReference type="Gene3D" id="3.40.430.10">
    <property type="entry name" value="Dihydrofolate Reductase, subunit A"/>
    <property type="match status" value="1"/>
</dbReference>
<dbReference type="InterPro" id="IPR002734">
    <property type="entry name" value="RibDG_C"/>
</dbReference>
<name>H5X065_9PSEU</name>
<reference evidence="2 3" key="1">
    <citation type="journal article" date="2012" name="Stand. Genomic Sci.">
        <title>Genome sequence of the ocean sediment bacterium Saccharomonospora marina type strain (XMU15(T)).</title>
        <authorList>
            <person name="Klenk H.P."/>
            <person name="Lu M."/>
            <person name="Lucas S."/>
            <person name="Lapidus A."/>
            <person name="Copeland A."/>
            <person name="Pitluck S."/>
            <person name="Goodwin L.A."/>
            <person name="Han C."/>
            <person name="Tapia R."/>
            <person name="Brambilla E.M."/>
            <person name="Potter G."/>
            <person name="Land M."/>
            <person name="Ivanova N."/>
            <person name="Rohde M."/>
            <person name="Goker M."/>
            <person name="Detter J.C."/>
            <person name="Li W.J."/>
            <person name="Kyrpides N.C."/>
            <person name="Woyke T."/>
        </authorList>
    </citation>
    <scope>NUCLEOTIDE SEQUENCE [LARGE SCALE GENOMIC DNA]</scope>
    <source>
        <strain evidence="2 3">XMU15</strain>
    </source>
</reference>
<protein>
    <submittedName>
        <fullName evidence="2">Dihydrofolate reductase</fullName>
    </submittedName>
</protein>
<dbReference type="OrthoDB" id="7949219at2"/>
<dbReference type="HOGENOM" id="CLU_043966_1_3_11"/>
<dbReference type="STRING" id="882083.SacmaDRAFT_4888"/>
<dbReference type="PANTHER" id="PTHR38011:SF11">
    <property type="entry name" value="2,5-DIAMINO-6-RIBOSYLAMINO-4(3H)-PYRIMIDINONE 5'-PHOSPHATE REDUCTASE"/>
    <property type="match status" value="1"/>
</dbReference>
<dbReference type="Pfam" id="PF01872">
    <property type="entry name" value="RibD_C"/>
    <property type="match status" value="1"/>
</dbReference>
<dbReference type="InterPro" id="IPR024072">
    <property type="entry name" value="DHFR-like_dom_sf"/>
</dbReference>
<feature type="domain" description="Bacterial bifunctional deaminase-reductase C-terminal" evidence="1">
    <location>
        <begin position="5"/>
        <end position="178"/>
    </location>
</feature>
<dbReference type="EMBL" id="CM001439">
    <property type="protein sequence ID" value="EHR53061.1"/>
    <property type="molecule type" value="Genomic_DNA"/>
</dbReference>